<evidence type="ECO:0000313" key="1">
    <source>
        <dbReference type="EMBL" id="EMG38908.1"/>
    </source>
</evidence>
<evidence type="ECO:0008006" key="3">
    <source>
        <dbReference type="Google" id="ProtNLM"/>
    </source>
</evidence>
<evidence type="ECO:0000313" key="2">
    <source>
        <dbReference type="Proteomes" id="UP000011922"/>
    </source>
</evidence>
<sequence length="389" mass="45641">MDMPTYTFRWITSVAEVSKPTWDALALPLKTPFLEWEWLRLLEDSGSALPSTGWLPMHLTVWQGDALVAAAPLYAKRHSEGEFVFDHPWVDVAQRMGLRYYPKLVGMSPFTPTGTYRFLVTRDQDEIALTKAMLGEIESQCLELGFSGCHFHYVDPTWRKLIMPAGYSCWTHQSFTWRNRGYTDLDDFLGRFSRNQRRNVLRERQAMERDGIRVRMLEGREISEKLYARMYGYYLETNEKFGPWGCRYLTEEFFRLLPARFGERVAMCVADKPADSPEPLGMALFIVKDGNLYGRYWGGVEGQRYLHFNVCYYEPMAWAIAKGLSTFDPGIGGYHKVRRGFICVPNYSLHKFFDPRLRRIMEMHMDEINFMERQQILEINKELPFVPRR</sequence>
<organism evidence="1 2">
    <name type="scientific">Desulfocurvibacter africanus PCS</name>
    <dbReference type="NCBI Taxonomy" id="1262666"/>
    <lineage>
        <taxon>Bacteria</taxon>
        <taxon>Pseudomonadati</taxon>
        <taxon>Thermodesulfobacteriota</taxon>
        <taxon>Desulfovibrionia</taxon>
        <taxon>Desulfovibrionales</taxon>
        <taxon>Desulfovibrionaceae</taxon>
        <taxon>Desulfocurvibacter</taxon>
    </lineage>
</organism>
<dbReference type="Gene3D" id="3.40.630.30">
    <property type="match status" value="1"/>
</dbReference>
<dbReference type="Proteomes" id="UP000011922">
    <property type="component" value="Unassembled WGS sequence"/>
</dbReference>
<dbReference type="AlphaFoldDB" id="M5Q3R5"/>
<dbReference type="Pfam" id="PF04339">
    <property type="entry name" value="FemAB_like"/>
    <property type="match status" value="1"/>
</dbReference>
<comment type="caution">
    <text evidence="1">The sequence shown here is derived from an EMBL/GenBank/DDBJ whole genome shotgun (WGS) entry which is preliminary data.</text>
</comment>
<protein>
    <recommendedName>
        <fullName evidence="3">GNAT family N-acetyltransferase</fullName>
    </recommendedName>
</protein>
<name>M5Q3R5_DESAF</name>
<dbReference type="PATRIC" id="fig|1262666.3.peg.550"/>
<dbReference type="EMBL" id="AOSV01000003">
    <property type="protein sequence ID" value="EMG38908.1"/>
    <property type="molecule type" value="Genomic_DNA"/>
</dbReference>
<dbReference type="PANTHER" id="PTHR47017">
    <property type="entry name" value="ACYL-COA"/>
    <property type="match status" value="1"/>
</dbReference>
<dbReference type="SUPFAM" id="SSF55729">
    <property type="entry name" value="Acyl-CoA N-acyltransferases (Nat)"/>
    <property type="match status" value="1"/>
</dbReference>
<gene>
    <name evidence="1" type="ORF">PCS_00545</name>
</gene>
<proteinExistence type="predicted"/>
<dbReference type="InterPro" id="IPR016181">
    <property type="entry name" value="Acyl_CoA_acyltransferase"/>
</dbReference>
<accession>M5Q3R5</accession>
<reference evidence="1 2" key="1">
    <citation type="journal article" date="2013" name="Genome Announc.">
        <title>Draft Genome Sequence for Desulfovibrio africanus Strain PCS.</title>
        <authorList>
            <person name="Brown S.D."/>
            <person name="Utturkar S.M."/>
            <person name="Arkin A.P."/>
            <person name="Deutschbauer A.M."/>
            <person name="Elias D.A."/>
            <person name="Hazen T.C."/>
            <person name="Chakraborty R."/>
        </authorList>
    </citation>
    <scope>NUCLEOTIDE SEQUENCE [LARGE SCALE GENOMIC DNA]</scope>
    <source>
        <strain evidence="1 2">PCS</strain>
    </source>
</reference>
<dbReference type="PANTHER" id="PTHR47017:SF1">
    <property type="entry name" value="ACYL-COA"/>
    <property type="match status" value="1"/>
</dbReference>
<dbReference type="InterPro" id="IPR007434">
    <property type="entry name" value="FemAB-like"/>
</dbReference>
<dbReference type="OrthoDB" id="9776898at2"/>